<sequence>MCDRKLKIRRQCHSTTQSHKESTYSGSYPKSDTSIDPNRLKEGKNNLKDQGCFDPKNPSKEYYKKYEHDELPVKDNGILDNFNNGCSGKGDEDINSIKEFDLDQLEIKIYSNISEELQTDSSYVPSLESNIKFFKTTVQEIFDNFYTHMKDFEQYKKRFEEILSKSKEDSVAEMEDFIKDMIQHIMTSDSSLSNFGKRLCEQKSFDKDTNIAVKYDNSTDSYPPESFEGLNSTIEAYINDNYMSDSITGGNSSMKSERRNIFNVYFLNQKRCLQFKMKDRNIVSEINMRDFNTKDEFIDEIASAENIKKLKAKNLYVKSLNQQNDCRGDERNIPVKISKPKKNIYLNEDFTTTNDVGKNDLSRSLFFKICNYLCKKLRKAI</sequence>
<feature type="compositionally biased region" description="Polar residues" evidence="1">
    <location>
        <begin position="13"/>
        <end position="36"/>
    </location>
</feature>
<comment type="caution">
    <text evidence="2">The sequence shown here is derived from an EMBL/GenBank/DDBJ whole genome shotgun (WGS) entry which is preliminary data.</text>
</comment>
<accession>A0A8S3WFP5</accession>
<feature type="compositionally biased region" description="Basic and acidic residues" evidence="1">
    <location>
        <begin position="38"/>
        <end position="47"/>
    </location>
</feature>
<name>A0A8S3WFP5_PARAO</name>
<dbReference type="Proteomes" id="UP000691718">
    <property type="component" value="Unassembled WGS sequence"/>
</dbReference>
<evidence type="ECO:0000256" key="1">
    <source>
        <dbReference type="SAM" id="MobiDB-lite"/>
    </source>
</evidence>
<gene>
    <name evidence="2" type="ORF">PAPOLLO_LOCUS5944</name>
</gene>
<feature type="compositionally biased region" description="Basic residues" evidence="1">
    <location>
        <begin position="1"/>
        <end position="12"/>
    </location>
</feature>
<protein>
    <submittedName>
        <fullName evidence="2">(apollo) hypothetical protein</fullName>
    </submittedName>
</protein>
<keyword evidence="3" id="KW-1185">Reference proteome</keyword>
<organism evidence="2 3">
    <name type="scientific">Parnassius apollo</name>
    <name type="common">Apollo butterfly</name>
    <name type="synonym">Papilio apollo</name>
    <dbReference type="NCBI Taxonomy" id="110799"/>
    <lineage>
        <taxon>Eukaryota</taxon>
        <taxon>Metazoa</taxon>
        <taxon>Ecdysozoa</taxon>
        <taxon>Arthropoda</taxon>
        <taxon>Hexapoda</taxon>
        <taxon>Insecta</taxon>
        <taxon>Pterygota</taxon>
        <taxon>Neoptera</taxon>
        <taxon>Endopterygota</taxon>
        <taxon>Lepidoptera</taxon>
        <taxon>Glossata</taxon>
        <taxon>Ditrysia</taxon>
        <taxon>Papilionoidea</taxon>
        <taxon>Papilionidae</taxon>
        <taxon>Parnassiinae</taxon>
        <taxon>Parnassini</taxon>
        <taxon>Parnassius</taxon>
        <taxon>Parnassius</taxon>
    </lineage>
</organism>
<dbReference type="OrthoDB" id="7467136at2759"/>
<feature type="region of interest" description="Disordered" evidence="1">
    <location>
        <begin position="1"/>
        <end position="52"/>
    </location>
</feature>
<dbReference type="AlphaFoldDB" id="A0A8S3WFP5"/>
<dbReference type="EMBL" id="CAJQZP010000366">
    <property type="protein sequence ID" value="CAG4958421.1"/>
    <property type="molecule type" value="Genomic_DNA"/>
</dbReference>
<evidence type="ECO:0000313" key="2">
    <source>
        <dbReference type="EMBL" id="CAG4958421.1"/>
    </source>
</evidence>
<proteinExistence type="predicted"/>
<reference evidence="2" key="1">
    <citation type="submission" date="2021-04" db="EMBL/GenBank/DDBJ databases">
        <authorList>
            <person name="Tunstrom K."/>
        </authorList>
    </citation>
    <scope>NUCLEOTIDE SEQUENCE</scope>
</reference>
<evidence type="ECO:0000313" key="3">
    <source>
        <dbReference type="Proteomes" id="UP000691718"/>
    </source>
</evidence>